<gene>
    <name evidence="1" type="ORF">DSPE1174_LOCUS16164</name>
</gene>
<evidence type="ECO:0000313" key="1">
    <source>
        <dbReference type="EMBL" id="CAD9431569.1"/>
    </source>
</evidence>
<accession>A0A7S2CPP8</accession>
<name>A0A7S2CPP8_9STRA</name>
<dbReference type="EMBL" id="HBGS01031565">
    <property type="protein sequence ID" value="CAD9431569.1"/>
    <property type="molecule type" value="Transcribed_RNA"/>
</dbReference>
<sequence length="203" mass="23123">MFENCYWDESSGIYSMVSCNGTTPGIPVRGVYDFGCESLLYEEYFECNCDDDDDEDEDDDEECSSPSEYYSQWTCETSTLGETNFTINGGCGSMCDDCTIEYPVNFSDMPWTGDWGCFTPDGNTYMSLDCFAPEVQYTVYIDTSCTTARGSSVLPCEQDCLDDSRRLEVNEHLEVKSLLTKNSKMVKMQEKKLKNMFKMPKYP</sequence>
<protein>
    <submittedName>
        <fullName evidence="1">Uncharacterized protein</fullName>
    </submittedName>
</protein>
<organism evidence="1">
    <name type="scientific">Octactis speculum</name>
    <dbReference type="NCBI Taxonomy" id="3111310"/>
    <lineage>
        <taxon>Eukaryota</taxon>
        <taxon>Sar</taxon>
        <taxon>Stramenopiles</taxon>
        <taxon>Ochrophyta</taxon>
        <taxon>Dictyochophyceae</taxon>
        <taxon>Dictyochales</taxon>
        <taxon>Dictyochaceae</taxon>
        <taxon>Octactis</taxon>
    </lineage>
</organism>
<dbReference type="AlphaFoldDB" id="A0A7S2CPP8"/>
<reference evidence="1" key="1">
    <citation type="submission" date="2021-01" db="EMBL/GenBank/DDBJ databases">
        <authorList>
            <person name="Corre E."/>
            <person name="Pelletier E."/>
            <person name="Niang G."/>
            <person name="Scheremetjew M."/>
            <person name="Finn R."/>
            <person name="Kale V."/>
            <person name="Holt S."/>
            <person name="Cochrane G."/>
            <person name="Meng A."/>
            <person name="Brown T."/>
            <person name="Cohen L."/>
        </authorList>
    </citation>
    <scope>NUCLEOTIDE SEQUENCE</scope>
    <source>
        <strain evidence="1">CCMP1381</strain>
    </source>
</reference>
<proteinExistence type="predicted"/>